<dbReference type="Gene3D" id="1.20.144.10">
    <property type="entry name" value="Phosphatidic acid phosphatase type 2/haloperoxidase"/>
    <property type="match status" value="1"/>
</dbReference>
<dbReference type="PANTHER" id="PTHR10165:SF196">
    <property type="entry name" value="PHOSPHATIDIC ACID PHOSPHATASE TYPE 2_HALOPEROXIDASE DOMAIN-CONTAINING PROTEIN"/>
    <property type="match status" value="1"/>
</dbReference>
<feature type="transmembrane region" description="Helical" evidence="8">
    <location>
        <begin position="255"/>
        <end position="274"/>
    </location>
</feature>
<evidence type="ECO:0000256" key="2">
    <source>
        <dbReference type="ARBA" id="ARBA00008816"/>
    </source>
</evidence>
<organism evidence="10 11">
    <name type="scientific">Riccia fluitans</name>
    <dbReference type="NCBI Taxonomy" id="41844"/>
    <lineage>
        <taxon>Eukaryota</taxon>
        <taxon>Viridiplantae</taxon>
        <taxon>Streptophyta</taxon>
        <taxon>Embryophyta</taxon>
        <taxon>Marchantiophyta</taxon>
        <taxon>Marchantiopsida</taxon>
        <taxon>Marchantiidae</taxon>
        <taxon>Marchantiales</taxon>
        <taxon>Ricciaceae</taxon>
        <taxon>Riccia</taxon>
    </lineage>
</organism>
<dbReference type="FunFam" id="1.20.144.10:FF:000001">
    <property type="entry name" value="Lipid phosphate phosphatase 2"/>
    <property type="match status" value="1"/>
</dbReference>
<protein>
    <recommendedName>
        <fullName evidence="9">Phosphatidic acid phosphatase type 2/haloperoxidase domain-containing protein</fullName>
    </recommendedName>
</protein>
<gene>
    <name evidence="10" type="ORF">R1flu_026085</name>
</gene>
<feature type="transmembrane region" description="Helical" evidence="8">
    <location>
        <begin position="229"/>
        <end position="249"/>
    </location>
</feature>
<feature type="compositionally biased region" description="Polar residues" evidence="7">
    <location>
        <begin position="302"/>
        <end position="314"/>
    </location>
</feature>
<feature type="transmembrane region" description="Helical" evidence="8">
    <location>
        <begin position="100"/>
        <end position="121"/>
    </location>
</feature>
<dbReference type="CDD" id="cd03390">
    <property type="entry name" value="PAP2_containing_1_like"/>
    <property type="match status" value="1"/>
</dbReference>
<dbReference type="Pfam" id="PF01569">
    <property type="entry name" value="PAP2"/>
    <property type="match status" value="1"/>
</dbReference>
<keyword evidence="3 8" id="KW-0812">Transmembrane</keyword>
<proteinExistence type="inferred from homology"/>
<feature type="transmembrane region" description="Helical" evidence="8">
    <location>
        <begin position="200"/>
        <end position="217"/>
    </location>
</feature>
<dbReference type="SUPFAM" id="SSF48317">
    <property type="entry name" value="Acid phosphatase/Vanadium-dependent haloperoxidase"/>
    <property type="match status" value="1"/>
</dbReference>
<keyword evidence="5 8" id="KW-1133">Transmembrane helix</keyword>
<evidence type="ECO:0000256" key="7">
    <source>
        <dbReference type="SAM" id="MobiDB-lite"/>
    </source>
</evidence>
<dbReference type="GO" id="GO:0008195">
    <property type="term" value="F:phosphatidate phosphatase activity"/>
    <property type="evidence" value="ECO:0007669"/>
    <property type="project" value="UniProtKB-ARBA"/>
</dbReference>
<accession>A0ABD1XEY9</accession>
<evidence type="ECO:0000259" key="9">
    <source>
        <dbReference type="SMART" id="SM00014"/>
    </source>
</evidence>
<dbReference type="AlphaFoldDB" id="A0ABD1XEY9"/>
<evidence type="ECO:0000313" key="11">
    <source>
        <dbReference type="Proteomes" id="UP001605036"/>
    </source>
</evidence>
<feature type="transmembrane region" description="Helical" evidence="8">
    <location>
        <begin position="133"/>
        <end position="151"/>
    </location>
</feature>
<feature type="transmembrane region" description="Helical" evidence="8">
    <location>
        <begin position="59"/>
        <end position="80"/>
    </location>
</feature>
<evidence type="ECO:0000256" key="6">
    <source>
        <dbReference type="ARBA" id="ARBA00023136"/>
    </source>
</evidence>
<evidence type="ECO:0000313" key="10">
    <source>
        <dbReference type="EMBL" id="KAL2607512.1"/>
    </source>
</evidence>
<evidence type="ECO:0000256" key="5">
    <source>
        <dbReference type="ARBA" id="ARBA00022989"/>
    </source>
</evidence>
<keyword evidence="4" id="KW-0378">Hydrolase</keyword>
<dbReference type="Proteomes" id="UP001605036">
    <property type="component" value="Unassembled WGS sequence"/>
</dbReference>
<dbReference type="SMART" id="SM00014">
    <property type="entry name" value="acidPPc"/>
    <property type="match status" value="1"/>
</dbReference>
<keyword evidence="6 8" id="KW-0472">Membrane</keyword>
<evidence type="ECO:0000256" key="1">
    <source>
        <dbReference type="ARBA" id="ARBA00004141"/>
    </source>
</evidence>
<keyword evidence="11" id="KW-1185">Reference proteome</keyword>
<dbReference type="GO" id="GO:0016020">
    <property type="term" value="C:membrane"/>
    <property type="evidence" value="ECO:0007669"/>
    <property type="project" value="UniProtKB-SubCell"/>
</dbReference>
<feature type="domain" description="Phosphatidic acid phosphatase type 2/haloperoxidase" evidence="9">
    <location>
        <begin position="132"/>
        <end position="274"/>
    </location>
</feature>
<feature type="compositionally biased region" description="Basic and acidic residues" evidence="7">
    <location>
        <begin position="315"/>
        <end position="324"/>
    </location>
</feature>
<reference evidence="10 11" key="1">
    <citation type="submission" date="2024-09" db="EMBL/GenBank/DDBJ databases">
        <title>Chromosome-scale assembly of Riccia fluitans.</title>
        <authorList>
            <person name="Paukszto L."/>
            <person name="Sawicki J."/>
            <person name="Karawczyk K."/>
            <person name="Piernik-Szablinska J."/>
            <person name="Szczecinska M."/>
            <person name="Mazdziarz M."/>
        </authorList>
    </citation>
    <scope>NUCLEOTIDE SEQUENCE [LARGE SCALE GENOMIC DNA]</scope>
    <source>
        <strain evidence="10">Rf_01</strain>
        <tissue evidence="10">Aerial parts of the thallus</tissue>
    </source>
</reference>
<dbReference type="EMBL" id="JBHFFA010000008">
    <property type="protein sequence ID" value="KAL2607512.1"/>
    <property type="molecule type" value="Genomic_DNA"/>
</dbReference>
<dbReference type="InterPro" id="IPR043216">
    <property type="entry name" value="PAP-like"/>
</dbReference>
<evidence type="ECO:0000256" key="4">
    <source>
        <dbReference type="ARBA" id="ARBA00022801"/>
    </source>
</evidence>
<comment type="caution">
    <text evidence="10">The sequence shown here is derived from an EMBL/GenBank/DDBJ whole genome shotgun (WGS) entry which is preliminary data.</text>
</comment>
<feature type="region of interest" description="Disordered" evidence="7">
    <location>
        <begin position="298"/>
        <end position="324"/>
    </location>
</feature>
<dbReference type="InterPro" id="IPR000326">
    <property type="entry name" value="PAP2/HPO"/>
</dbReference>
<dbReference type="PANTHER" id="PTHR10165">
    <property type="entry name" value="LIPID PHOSPHATE PHOSPHATASE"/>
    <property type="match status" value="1"/>
</dbReference>
<evidence type="ECO:0000256" key="8">
    <source>
        <dbReference type="SAM" id="Phobius"/>
    </source>
</evidence>
<sequence length="324" mass="36417">MGNPQENHGNNVASSGVAARDPVTLNQPLMGAEYPPVARERPGTDITALEILKYHWKDWVMVLIIAILEIIVYVVIPPFRRFAGENDIAYYQFPKKSSTVPTWSVLFIAVFVPLAVFLLYFIKRRSVRDFHNAFLGLGTAIALTALLTDSIKNTVGMPRPDFFWRCFPDGVAVYKASKEVLCHGDPTEIKDGYKSFPSGHASWCYAGLGYLSFYLAGKLGIFDKRGRTLRVFWIFLPLLVATLVSVSRVDDYQHRWVDIIFGGLVGFVVAYFCYRQHFPSFFSETAGYPYKYIPGSHREPTGGSSERSAMSLPTRSDDLEAGRL</sequence>
<comment type="subcellular location">
    <subcellularLocation>
        <location evidence="1">Membrane</location>
        <topology evidence="1">Multi-pass membrane protein</topology>
    </subcellularLocation>
</comment>
<name>A0ABD1XEY9_9MARC</name>
<dbReference type="InterPro" id="IPR036938">
    <property type="entry name" value="PAP2/HPO_sf"/>
</dbReference>
<evidence type="ECO:0000256" key="3">
    <source>
        <dbReference type="ARBA" id="ARBA00022692"/>
    </source>
</evidence>
<comment type="similarity">
    <text evidence="2">Belongs to the PA-phosphatase related phosphoesterase family.</text>
</comment>